<comment type="caution">
    <text evidence="1">The sequence shown here is derived from an EMBL/GenBank/DDBJ whole genome shotgun (WGS) entry which is preliminary data.</text>
</comment>
<gene>
    <name evidence="1" type="ORF">A6E14_10415</name>
</gene>
<dbReference type="EMBL" id="MAJZ01000508">
    <property type="protein sequence ID" value="OCH75802.1"/>
    <property type="molecule type" value="Genomic_DNA"/>
</dbReference>
<proteinExistence type="predicted"/>
<accession>A0A1B9QYS4</accession>
<organism evidence="1 2">
    <name type="scientific">Vibrio genomosp. F10</name>
    <dbReference type="NCBI Taxonomy" id="723171"/>
    <lineage>
        <taxon>Bacteria</taxon>
        <taxon>Pseudomonadati</taxon>
        <taxon>Pseudomonadota</taxon>
        <taxon>Gammaproteobacteria</taxon>
        <taxon>Vibrionales</taxon>
        <taxon>Vibrionaceae</taxon>
        <taxon>Vibrio</taxon>
    </lineage>
</organism>
<reference evidence="2" key="1">
    <citation type="submission" date="2016-06" db="EMBL/GenBank/DDBJ databases">
        <authorList>
            <person name="Hehemann J.-H."/>
            <person name="Arevalo P."/>
            <person name="Datta M.S."/>
            <person name="Polz M.F."/>
        </authorList>
    </citation>
    <scope>NUCLEOTIDE SEQUENCE [LARGE SCALE GENOMIC DNA]</scope>
    <source>
        <strain evidence="2">9CSC122</strain>
    </source>
</reference>
<name>A0A1B9QYS4_9VIBR</name>
<keyword evidence="2" id="KW-1185">Reference proteome</keyword>
<keyword evidence="1" id="KW-0418">Kinase</keyword>
<dbReference type="SUPFAM" id="SSF55961">
    <property type="entry name" value="Bet v1-like"/>
    <property type="match status" value="1"/>
</dbReference>
<dbReference type="GO" id="GO:0016301">
    <property type="term" value="F:kinase activity"/>
    <property type="evidence" value="ECO:0007669"/>
    <property type="project" value="UniProtKB-KW"/>
</dbReference>
<sequence>MLTLNYAIEIRTDAKTVWKMLTEQDNYQRWATAFSPHSQFEGIWREGEDMLFFDPNLGGTRARIDKISLNEAIEYHHVAIFFPEHQQDIDSDVADKWIGSSEAFHIAPLEDSVVIQVRVTTHPDFVSMFNNGWEKALPKIKALCEQS</sequence>
<dbReference type="InterPro" id="IPR023393">
    <property type="entry name" value="START-like_dom_sf"/>
</dbReference>
<evidence type="ECO:0000313" key="2">
    <source>
        <dbReference type="Proteomes" id="UP000093173"/>
    </source>
</evidence>
<dbReference type="Proteomes" id="UP000093173">
    <property type="component" value="Unassembled WGS sequence"/>
</dbReference>
<dbReference type="RefSeq" id="WP_017036240.1">
    <property type="nucleotide sequence ID" value="NZ_JBNGCH010000508.1"/>
</dbReference>
<protein>
    <submittedName>
        <fullName evidence="1">2-keto-3-deoxygluconate kinase</fullName>
    </submittedName>
</protein>
<dbReference type="AlphaFoldDB" id="A0A1B9QYS4"/>
<dbReference type="Gene3D" id="3.30.530.20">
    <property type="match status" value="1"/>
</dbReference>
<keyword evidence="1" id="KW-0808">Transferase</keyword>
<evidence type="ECO:0000313" key="1">
    <source>
        <dbReference type="EMBL" id="OCH75802.1"/>
    </source>
</evidence>